<dbReference type="Pfam" id="PF00005">
    <property type="entry name" value="ABC_tran"/>
    <property type="match status" value="1"/>
</dbReference>
<evidence type="ECO:0000259" key="3">
    <source>
        <dbReference type="PROSITE" id="PS50893"/>
    </source>
</evidence>
<dbReference type="InterPro" id="IPR003593">
    <property type="entry name" value="AAA+_ATPase"/>
</dbReference>
<evidence type="ECO:0000256" key="1">
    <source>
        <dbReference type="ARBA" id="ARBA00022741"/>
    </source>
</evidence>
<dbReference type="PANTHER" id="PTHR24220:SF659">
    <property type="entry name" value="TRANSPORTER, PUTATIVE-RELATED"/>
    <property type="match status" value="1"/>
</dbReference>
<dbReference type="GO" id="GO:0005524">
    <property type="term" value="F:ATP binding"/>
    <property type="evidence" value="ECO:0007669"/>
    <property type="project" value="UniProtKB-KW"/>
</dbReference>
<dbReference type="SMART" id="SM00382">
    <property type="entry name" value="AAA"/>
    <property type="match status" value="1"/>
</dbReference>
<dbReference type="Proteomes" id="UP001500002">
    <property type="component" value="Unassembled WGS sequence"/>
</dbReference>
<dbReference type="PANTHER" id="PTHR24220">
    <property type="entry name" value="IMPORT ATP-BINDING PROTEIN"/>
    <property type="match status" value="1"/>
</dbReference>
<evidence type="ECO:0000256" key="2">
    <source>
        <dbReference type="ARBA" id="ARBA00022840"/>
    </source>
</evidence>
<dbReference type="InterPro" id="IPR027417">
    <property type="entry name" value="P-loop_NTPase"/>
</dbReference>
<accession>A0ABN2M8T9</accession>
<sequence length="225" mass="23971">MNTRPVVRLTGVSKSFSMPGAPPIAVLNGVDFTLQPGEKASLTGPSGSGKSTLLALIAGLLEPDSGTVEVGGESLASRSEYQRAEVRARTTGIALQSDNLIPFLSARENVELALGFGSDVTRRRAPTVARELLERFGVGHRADHVPRHLSGGEAQRVALAVAIANRPAVLLADEVVAQLDAETAARVIDEVLTVDIAVLYITHDVALADRVTTRYELVDHRVRPR</sequence>
<proteinExistence type="predicted"/>
<dbReference type="Gene3D" id="3.40.50.300">
    <property type="entry name" value="P-loop containing nucleotide triphosphate hydrolases"/>
    <property type="match status" value="1"/>
</dbReference>
<reference evidence="4 5" key="1">
    <citation type="journal article" date="2019" name="Int. J. Syst. Evol. Microbiol.">
        <title>The Global Catalogue of Microorganisms (GCM) 10K type strain sequencing project: providing services to taxonomists for standard genome sequencing and annotation.</title>
        <authorList>
            <consortium name="The Broad Institute Genomics Platform"/>
            <consortium name="The Broad Institute Genome Sequencing Center for Infectious Disease"/>
            <person name="Wu L."/>
            <person name="Ma J."/>
        </authorList>
    </citation>
    <scope>NUCLEOTIDE SEQUENCE [LARGE SCALE GENOMIC DNA]</scope>
    <source>
        <strain evidence="4 5">JCM 14322</strain>
    </source>
</reference>
<dbReference type="InterPro" id="IPR015854">
    <property type="entry name" value="ABC_transpr_LolD-like"/>
</dbReference>
<name>A0ABN2M8T9_9MICO</name>
<dbReference type="PROSITE" id="PS50893">
    <property type="entry name" value="ABC_TRANSPORTER_2"/>
    <property type="match status" value="1"/>
</dbReference>
<feature type="domain" description="ABC transporter" evidence="3">
    <location>
        <begin position="7"/>
        <end position="224"/>
    </location>
</feature>
<dbReference type="InterPro" id="IPR017871">
    <property type="entry name" value="ABC_transporter-like_CS"/>
</dbReference>
<gene>
    <name evidence="4" type="ORF">GCM10009749_25930</name>
</gene>
<dbReference type="EMBL" id="BAAANJ010000009">
    <property type="protein sequence ID" value="GAA1815078.1"/>
    <property type="molecule type" value="Genomic_DNA"/>
</dbReference>
<dbReference type="PROSITE" id="PS00211">
    <property type="entry name" value="ABC_TRANSPORTER_1"/>
    <property type="match status" value="1"/>
</dbReference>
<organism evidence="4 5">
    <name type="scientific">Agromyces neolithicus</name>
    <dbReference type="NCBI Taxonomy" id="269420"/>
    <lineage>
        <taxon>Bacteria</taxon>
        <taxon>Bacillati</taxon>
        <taxon>Actinomycetota</taxon>
        <taxon>Actinomycetes</taxon>
        <taxon>Micrococcales</taxon>
        <taxon>Microbacteriaceae</taxon>
        <taxon>Agromyces</taxon>
    </lineage>
</organism>
<protein>
    <submittedName>
        <fullName evidence="4">ABC transporter ATP-binding protein</fullName>
    </submittedName>
</protein>
<keyword evidence="5" id="KW-1185">Reference proteome</keyword>
<keyword evidence="1" id="KW-0547">Nucleotide-binding</keyword>
<dbReference type="InterPro" id="IPR003439">
    <property type="entry name" value="ABC_transporter-like_ATP-bd"/>
</dbReference>
<evidence type="ECO:0000313" key="5">
    <source>
        <dbReference type="Proteomes" id="UP001500002"/>
    </source>
</evidence>
<keyword evidence="2 4" id="KW-0067">ATP-binding</keyword>
<evidence type="ECO:0000313" key="4">
    <source>
        <dbReference type="EMBL" id="GAA1815078.1"/>
    </source>
</evidence>
<dbReference type="SUPFAM" id="SSF52540">
    <property type="entry name" value="P-loop containing nucleoside triphosphate hydrolases"/>
    <property type="match status" value="1"/>
</dbReference>
<comment type="caution">
    <text evidence="4">The sequence shown here is derived from an EMBL/GenBank/DDBJ whole genome shotgun (WGS) entry which is preliminary data.</text>
</comment>